<organism evidence="1">
    <name type="scientific">Paenibacillus sp. BIHB 4019</name>
    <dbReference type="NCBI Taxonomy" id="1870819"/>
    <lineage>
        <taxon>Bacteria</taxon>
        <taxon>Bacillati</taxon>
        <taxon>Bacillota</taxon>
        <taxon>Bacilli</taxon>
        <taxon>Bacillales</taxon>
        <taxon>Paenibacillaceae</taxon>
        <taxon>Paenibacillus</taxon>
    </lineage>
</organism>
<sequence>MCRYAMYGPYKDIYACFSCRKVFKQTSNQELSKAEIGNREYKCPQCSEIMKDMGHDFQAPKKDDSKQWMKIEILYRHGFTFHSCGCGVGYRPAKLSEVEQFLEKNRVFKSAGEALLNRLTMKQSYVKAR</sequence>
<gene>
    <name evidence="1" type="ORF">BBD42_16435</name>
</gene>
<dbReference type="RefSeq" id="WP_099519057.1">
    <property type="nucleotide sequence ID" value="NZ_CP016808.1"/>
</dbReference>
<proteinExistence type="predicted"/>
<accession>A0A1B2DJI4</accession>
<dbReference type="EMBL" id="CP016808">
    <property type="protein sequence ID" value="ANY67882.1"/>
    <property type="molecule type" value="Genomic_DNA"/>
</dbReference>
<reference evidence="1" key="1">
    <citation type="submission" date="2016-08" db="EMBL/GenBank/DDBJ databases">
        <title>Complete Genome Seqeunce of Paenibacillus sp. BIHB 4019 from tea rhizoplane.</title>
        <authorList>
            <person name="Thakur R."/>
            <person name="Swarnkar M.K."/>
            <person name="Gulati A."/>
        </authorList>
    </citation>
    <scope>NUCLEOTIDE SEQUENCE [LARGE SCALE GENOMIC DNA]</scope>
    <source>
        <strain evidence="1">BIHB4019</strain>
    </source>
</reference>
<name>A0A1B2DJI4_9BACL</name>
<protein>
    <submittedName>
        <fullName evidence="1">Uncharacterized protein</fullName>
    </submittedName>
</protein>
<evidence type="ECO:0000313" key="1">
    <source>
        <dbReference type="EMBL" id="ANY67882.1"/>
    </source>
</evidence>
<dbReference type="AlphaFoldDB" id="A0A1B2DJI4"/>